<dbReference type="EMBL" id="HBGA01028051">
    <property type="protein sequence ID" value="CAD8999335.1"/>
    <property type="molecule type" value="Transcribed_RNA"/>
</dbReference>
<proteinExistence type="predicted"/>
<dbReference type="PANTHER" id="PTHR31579:SF1">
    <property type="entry name" value="OS03G0796600 PROTEIN"/>
    <property type="match status" value="1"/>
</dbReference>
<gene>
    <name evidence="1" type="ORF">EGYM00392_LOCUS10407</name>
</gene>
<name>A0A7S1I2Y4_9EUGL</name>
<sequence>MLPAVPSADYSSCQHTPGESDCSSIFMFHEAEDGEAVLEQGRSPFSHEFDLRQPQPDETPLEVLCRLIAECTQCAATQVQLMLTMLQSLGWSVHLLQVAKIPHPFILGFHPMDHFQADPVIIDFQFMELFHVVRPTARFSKFIAQRDPWFVGSRAMLQTTVSLCATQAMESLQEKAMAVPPWRKPDYLCKTWSLAVQCSSQQAVPIPSPLDTYWTVMPLIQQRLEQYADLLSSLWVPHPQPEITPVSSDGYFEKTAPRAQGCMRSLLSQQINQINSRQAGSVSSAGAPPPWKFQWLP</sequence>
<dbReference type="AlphaFoldDB" id="A0A7S1I2Y4"/>
<accession>A0A7S1I2Y4</accession>
<dbReference type="InterPro" id="IPR006502">
    <property type="entry name" value="PDDEXK-like"/>
</dbReference>
<dbReference type="PANTHER" id="PTHR31579">
    <property type="entry name" value="OS03G0796600 PROTEIN"/>
    <property type="match status" value="1"/>
</dbReference>
<evidence type="ECO:0000313" key="1">
    <source>
        <dbReference type="EMBL" id="CAD8999335.1"/>
    </source>
</evidence>
<protein>
    <submittedName>
        <fullName evidence="1">Uncharacterized protein</fullName>
    </submittedName>
</protein>
<organism evidence="1">
    <name type="scientific">Eutreptiella gymnastica</name>
    <dbReference type="NCBI Taxonomy" id="73025"/>
    <lineage>
        <taxon>Eukaryota</taxon>
        <taxon>Discoba</taxon>
        <taxon>Euglenozoa</taxon>
        <taxon>Euglenida</taxon>
        <taxon>Spirocuta</taxon>
        <taxon>Euglenophyceae</taxon>
        <taxon>Eutreptiales</taxon>
        <taxon>Eutreptiaceae</taxon>
        <taxon>Eutreptiella</taxon>
    </lineage>
</organism>
<reference evidence="1" key="1">
    <citation type="submission" date="2021-01" db="EMBL/GenBank/DDBJ databases">
        <authorList>
            <person name="Corre E."/>
            <person name="Pelletier E."/>
            <person name="Niang G."/>
            <person name="Scheremetjew M."/>
            <person name="Finn R."/>
            <person name="Kale V."/>
            <person name="Holt S."/>
            <person name="Cochrane G."/>
            <person name="Meng A."/>
            <person name="Brown T."/>
            <person name="Cohen L."/>
        </authorList>
    </citation>
    <scope>NUCLEOTIDE SEQUENCE</scope>
    <source>
        <strain evidence="1">NIES-381</strain>
    </source>
</reference>
<dbReference type="Pfam" id="PF04720">
    <property type="entry name" value="PDDEXK_6"/>
    <property type="match status" value="1"/>
</dbReference>